<evidence type="ECO:0000256" key="3">
    <source>
        <dbReference type="ARBA" id="ARBA00022801"/>
    </source>
</evidence>
<gene>
    <name evidence="8" type="ORF">CYFUS_004687</name>
</gene>
<protein>
    <submittedName>
        <fullName evidence="8">Uncharacterized protein</fullName>
    </submittedName>
</protein>
<dbReference type="PROSITE" id="PS51892">
    <property type="entry name" value="SUBTILASE"/>
    <property type="match status" value="1"/>
</dbReference>
<dbReference type="RefSeq" id="WP_095987298.1">
    <property type="nucleotide sequence ID" value="NZ_CP022098.1"/>
</dbReference>
<dbReference type="Proteomes" id="UP000217257">
    <property type="component" value="Chromosome"/>
</dbReference>
<dbReference type="Gene3D" id="2.60.40.10">
    <property type="entry name" value="Immunoglobulins"/>
    <property type="match status" value="13"/>
</dbReference>
<dbReference type="FunFam" id="3.40.50.200:FF:000014">
    <property type="entry name" value="Proteinase K"/>
    <property type="match status" value="1"/>
</dbReference>
<dbReference type="InterPro" id="IPR022398">
    <property type="entry name" value="Peptidase_S8_His-AS"/>
</dbReference>
<accession>A0A250J6K3</accession>
<evidence type="ECO:0000256" key="5">
    <source>
        <dbReference type="PROSITE-ProRule" id="PRU01240"/>
    </source>
</evidence>
<evidence type="ECO:0000313" key="8">
    <source>
        <dbReference type="EMBL" id="ATB39243.1"/>
    </source>
</evidence>
<proteinExistence type="inferred from homology"/>
<dbReference type="InterPro" id="IPR000209">
    <property type="entry name" value="Peptidase_S8/S53_dom"/>
</dbReference>
<evidence type="ECO:0000259" key="6">
    <source>
        <dbReference type="Pfam" id="PF00082"/>
    </source>
</evidence>
<feature type="active site" description="Charge relay system" evidence="5">
    <location>
        <position position="198"/>
    </location>
</feature>
<dbReference type="Gene3D" id="3.40.50.200">
    <property type="entry name" value="Peptidase S8/S53 domain"/>
    <property type="match status" value="1"/>
</dbReference>
<feature type="active site" description="Charge relay system" evidence="5">
    <location>
        <position position="165"/>
    </location>
</feature>
<keyword evidence="3 5" id="KW-0378">Hydrolase</keyword>
<organism evidence="8 9">
    <name type="scientific">Cystobacter fuscus</name>
    <dbReference type="NCBI Taxonomy" id="43"/>
    <lineage>
        <taxon>Bacteria</taxon>
        <taxon>Pseudomonadati</taxon>
        <taxon>Myxococcota</taxon>
        <taxon>Myxococcia</taxon>
        <taxon>Myxococcales</taxon>
        <taxon>Cystobacterineae</taxon>
        <taxon>Archangiaceae</taxon>
        <taxon>Cystobacter</taxon>
    </lineage>
</organism>
<dbReference type="PROSITE" id="PS00137">
    <property type="entry name" value="SUBTILASE_HIS"/>
    <property type="match status" value="1"/>
</dbReference>
<name>A0A250J6K3_9BACT</name>
<dbReference type="GO" id="GO:0006508">
    <property type="term" value="P:proteolysis"/>
    <property type="evidence" value="ECO:0007669"/>
    <property type="project" value="UniProtKB-KW"/>
</dbReference>
<dbReference type="InterPro" id="IPR013783">
    <property type="entry name" value="Ig-like_fold"/>
</dbReference>
<dbReference type="InterPro" id="IPR023827">
    <property type="entry name" value="Peptidase_S8_Asp-AS"/>
</dbReference>
<evidence type="ECO:0000256" key="4">
    <source>
        <dbReference type="ARBA" id="ARBA00022825"/>
    </source>
</evidence>
<dbReference type="KEGG" id="cfus:CYFUS_004687"/>
<dbReference type="CDD" id="cd04077">
    <property type="entry name" value="Peptidases_S8_PCSK9_ProteinaseK_like"/>
    <property type="match status" value="1"/>
</dbReference>
<dbReference type="PROSITE" id="PS00136">
    <property type="entry name" value="SUBTILASE_ASP"/>
    <property type="match status" value="1"/>
</dbReference>
<keyword evidence="4 5" id="KW-0720">Serine protease</keyword>
<evidence type="ECO:0000313" key="9">
    <source>
        <dbReference type="Proteomes" id="UP000217257"/>
    </source>
</evidence>
<dbReference type="PROSITE" id="PS51257">
    <property type="entry name" value="PROKAR_LIPOPROTEIN"/>
    <property type="match status" value="1"/>
</dbReference>
<dbReference type="InterPro" id="IPR034193">
    <property type="entry name" value="PCSK9_ProteinaseK-like"/>
</dbReference>
<dbReference type="Gene3D" id="3.30.70.80">
    <property type="entry name" value="Peptidase S8 propeptide/proteinase inhibitor I9"/>
    <property type="match status" value="1"/>
</dbReference>
<dbReference type="SUPFAM" id="SSF81296">
    <property type="entry name" value="E set domains"/>
    <property type="match status" value="1"/>
</dbReference>
<dbReference type="InterPro" id="IPR010259">
    <property type="entry name" value="S8pro/Inhibitor_I9"/>
</dbReference>
<sequence>MRILVPLLAAGLVLTACESPVVPRPADEAASLGATEKSLVTEGRLLKAEKPVAGRYIVVLDDKSVGRTQTGQFARQIATQHGASVKRVYSRALQGFAATMTEEAARRLSQDPRVRYVEEDSELTLMGTQAHAPWGLDRIDQRNRPLDGTYHYDATGSGVHVYVLDTGIRFSHAEFGGRAVPGVSFVEDGNGADDCNGHGTHIAGTIGGATYGVAKGVTLHSVRAWDCMGRGDVSAVIAAVDWIATHHEKPAVANLSAAGASSPALDDAVTRAINAGVTFVVAAGNEQSTVCQRSPARVPAALTIGASDIDDSKPLFSNSDACVDFFAPGVDIPSAWSTSDTSTHLLTGTSAATAHVAGAAALYLEGHPLATPGEVSTELTSRANPDVLTGAWPPASSRLLYTLGNGDDQTPPQVVLTSPSAGAVVSGTLTLTATATDTSGIARVEFFLGDRRLGWDDTAPYELAWNSVGSLNGPLVFSARAYDAHYNPGASAPIEVLLENAGQAVFEPAWGTPVCASVGDRCDSGRLLEGRGTAGPELNQPNTLGGLCPDGIGGRHLADPSVERIVVFPSQGTSLQEGQLATVQVTVYAEMNPYLGFEHVDLFAAADASQPVWTPIAQLLPNALGLQVLTARYLLPVGGVQVLRAEILSSGNPPTPCSRISWRTDHDDLVFSVAPAPRDTTPPSVAITSPARGATVNGGVPVQVTASDDVAVQRVELYAGSTLLATHTQSAYTWTWATRSLSNGPYTLTARAYDLAGQVSEHSVNVIVDNDFVPPSSVALTAPAPATVVSGTVTLEASASDDRGISRVEFLVDGVIVGSDTTAPFTLDWDSASVFNGAHAVKVRAHDGANPPVDSAPVTLEASNVGNARYDPLLKAPRCDTLAERCDTRTLVDGRATTELNTPNTLDGCLDDTYTGLSESISRIRVSSTDGTPLTEGKRVRVEVDVQAYTFASASVDTLELYSAADVTSPVWTFVTELKPRYQGSQTLSAEYVLPVGGLQALRAAFYLGGTGPCGTSQSQNKLNERDDLVFPVMRATDATPPQVVLVTPKSGETLEGKVTVMASASDDFGVVAVDFYDGETLIGTDVREPYGVVWSTRGLPNGVHTLTARARDLAGHVGTSQPVQVTTDNDYQVPVVAIREPLAGARVTGSVPVLVDASDNRGISKLELYAGANLRGTVSNGLGTLTWNTWWENQVDRAYSLTVRAYDAAGNVTVSAPVVVTYAVEITPPTVTLTAPVGGTTLSGTVQVSGTASDDSGVSKLEFLLDGTLLRSALGATYSFYWDTQTAVGGTHTLTVRATDAHGNVATSSRTVVIDVTAPVVALTSPGGGAALTGVVSLQADATDDVGVTWVEFYVDGLFLARDTTVPFGVDWDTTSEADGNHTLTARAYDALNRMTTSAAVTVSTLQPVSALYDATLRVPRCATLTSVCDTTNLVRERAGAEPHSPNTLYSACSEAPWTGGRVIKRIRLSSLEGTPFASGQRVRAEVHVGSVSPGTDALDLFITSNTSTPVWTLLTTIVPATSGAQVLSAEFDLPAGFSQAVRAQLRVGGSASSACSNSSSYNEQDDLAFSVKSNPTVSLTAPAPGARVAGVASVTASALDDQGLARVEFFVDGTLIGTDTSAPYAVGWNTVGVADGAHVLTARAHDLEGNIGDSAAVGVTVDNTPPDVVLTSPAQGAFIRGGSALLEAAASDAQGVVKVEFYVDGVLSGTDTSAPYTMTWNTLFTSDGIHTLTAKAFDTTGLASTSPAIWVTLDKTAPSTADISAPATGSRLQGLVQISATASDNIGVVKVEFFVDGTLLDTDTSAPYAVGWNTVGVADGDHRLSVKAHDGAGNVRTSLVDVSVMIDNTPPEAALVSPARDTWLRGTLLLEATASDGVGVTRVEFYDGATLLGSDTSAPYALDWNTSGAADGARTLTVKAFDATGNVRTSTGVAVTVDNTAPVTAVTAPTQGAFVRGTVPISATASDNLEVEKVEFYAGTTLLGTNTLAPHAVSWDTTAVADGLVTLTTKAYDRVGHVTVSASRTVTVDNAAPTVAITSPANGASLWLSATIQASASDNMGVTQVVFYDGTKVLGSDSSAPYSYSWNLLTGVAKGNHTLTAKAYDAAGNVTTSTAITVKVN</sequence>
<evidence type="ECO:0000256" key="2">
    <source>
        <dbReference type="ARBA" id="ARBA00022670"/>
    </source>
</evidence>
<keyword evidence="2 5" id="KW-0645">Protease</keyword>
<dbReference type="SUPFAM" id="SSF52743">
    <property type="entry name" value="Subtilisin-like"/>
    <property type="match status" value="1"/>
</dbReference>
<dbReference type="Pfam" id="PF00082">
    <property type="entry name" value="Peptidase_S8"/>
    <property type="match status" value="1"/>
</dbReference>
<dbReference type="PANTHER" id="PTHR43806:SF11">
    <property type="entry name" value="CEREVISIN-RELATED"/>
    <property type="match status" value="1"/>
</dbReference>
<evidence type="ECO:0000259" key="7">
    <source>
        <dbReference type="Pfam" id="PF05922"/>
    </source>
</evidence>
<comment type="similarity">
    <text evidence="1 5">Belongs to the peptidase S8 family.</text>
</comment>
<dbReference type="GO" id="GO:0004252">
    <property type="term" value="F:serine-type endopeptidase activity"/>
    <property type="evidence" value="ECO:0007669"/>
    <property type="project" value="UniProtKB-UniRule"/>
</dbReference>
<dbReference type="InterPro" id="IPR014756">
    <property type="entry name" value="Ig_E-set"/>
</dbReference>
<feature type="active site" description="Charge relay system" evidence="5">
    <location>
        <position position="350"/>
    </location>
</feature>
<dbReference type="Pfam" id="PF17957">
    <property type="entry name" value="Big_7"/>
    <property type="match status" value="13"/>
</dbReference>
<dbReference type="SUPFAM" id="SSF54897">
    <property type="entry name" value="Protease propeptides/inhibitors"/>
    <property type="match status" value="1"/>
</dbReference>
<dbReference type="InterPro" id="IPR015500">
    <property type="entry name" value="Peptidase_S8_subtilisin-rel"/>
</dbReference>
<reference evidence="8 9" key="1">
    <citation type="submission" date="2017-06" db="EMBL/GenBank/DDBJ databases">
        <title>Sequencing and comparative analysis of myxobacterial genomes.</title>
        <authorList>
            <person name="Rupp O."/>
            <person name="Goesmann A."/>
            <person name="Sogaard-Andersen L."/>
        </authorList>
    </citation>
    <scope>NUCLEOTIDE SEQUENCE [LARGE SCALE GENOMIC DNA]</scope>
    <source>
        <strain evidence="8 9">DSM 52655</strain>
    </source>
</reference>
<dbReference type="InterPro" id="IPR050131">
    <property type="entry name" value="Peptidase_S8_subtilisin-like"/>
</dbReference>
<dbReference type="PRINTS" id="PR00723">
    <property type="entry name" value="SUBTILISIN"/>
</dbReference>
<dbReference type="PANTHER" id="PTHR43806">
    <property type="entry name" value="PEPTIDASE S8"/>
    <property type="match status" value="1"/>
</dbReference>
<dbReference type="InterPro" id="IPR036852">
    <property type="entry name" value="Peptidase_S8/S53_dom_sf"/>
</dbReference>
<dbReference type="EMBL" id="CP022098">
    <property type="protein sequence ID" value="ATB39243.1"/>
    <property type="molecule type" value="Genomic_DNA"/>
</dbReference>
<dbReference type="GO" id="GO:0005615">
    <property type="term" value="C:extracellular space"/>
    <property type="evidence" value="ECO:0007669"/>
    <property type="project" value="TreeGrafter"/>
</dbReference>
<evidence type="ECO:0000256" key="1">
    <source>
        <dbReference type="ARBA" id="ARBA00011073"/>
    </source>
</evidence>
<dbReference type="Pfam" id="PF05922">
    <property type="entry name" value="Inhibitor_I9"/>
    <property type="match status" value="1"/>
</dbReference>
<dbReference type="InterPro" id="IPR037045">
    <property type="entry name" value="S8pro/Inhibitor_I9_sf"/>
</dbReference>
<feature type="domain" description="Peptidase S8/S53" evidence="6">
    <location>
        <begin position="156"/>
        <end position="383"/>
    </location>
</feature>
<feature type="domain" description="Inhibitor I9" evidence="7">
    <location>
        <begin position="55"/>
        <end position="126"/>
    </location>
</feature>